<proteinExistence type="predicted"/>
<dbReference type="AlphaFoldDB" id="A0A3N9X3B1"/>
<dbReference type="Proteomes" id="UP000282312">
    <property type="component" value="Unassembled WGS sequence"/>
</dbReference>
<evidence type="ECO:0000313" key="2">
    <source>
        <dbReference type="Proteomes" id="UP000282312"/>
    </source>
</evidence>
<evidence type="ECO:0000313" key="1">
    <source>
        <dbReference type="EMBL" id="RQX00927.1"/>
    </source>
</evidence>
<dbReference type="EMBL" id="QGSZ01000232">
    <property type="protein sequence ID" value="RQX00927.1"/>
    <property type="molecule type" value="Genomic_DNA"/>
</dbReference>
<keyword evidence="2" id="KW-1185">Reference proteome</keyword>
<gene>
    <name evidence="1" type="ORF">DLJ59_19670</name>
</gene>
<organism evidence="1 2">
    <name type="scientific">Micromonospora inaquosa</name>
    <dbReference type="NCBI Taxonomy" id="2203716"/>
    <lineage>
        <taxon>Bacteria</taxon>
        <taxon>Bacillati</taxon>
        <taxon>Actinomycetota</taxon>
        <taxon>Actinomycetes</taxon>
        <taxon>Micromonosporales</taxon>
        <taxon>Micromonosporaceae</taxon>
        <taxon>Micromonospora</taxon>
    </lineage>
</organism>
<dbReference type="RefSeq" id="WP_124774099.1">
    <property type="nucleotide sequence ID" value="NZ_QGSZ01000232.1"/>
</dbReference>
<accession>A0A3N9X3B1</accession>
<sequence length="153" mass="16543">MLQPAWYLTDHDWFARLVDAPRLNADGQAVLGQVAALLGDESYFNPAKTVATVHVLLLAAEHLGDTLTWAADQHDMADLTRLTAGLNLVQAHLTQIVQRLAEHTHNRAFRRSDTVPAAAAKALTDSLSAAGNSGEVCAGHLKEAHLTLYNSTR</sequence>
<comment type="caution">
    <text evidence="1">The sequence shown here is derived from an EMBL/GenBank/DDBJ whole genome shotgun (WGS) entry which is preliminary data.</text>
</comment>
<dbReference type="OrthoDB" id="3297347at2"/>
<protein>
    <submittedName>
        <fullName evidence="1">Uncharacterized protein</fullName>
    </submittedName>
</protein>
<reference evidence="1 2" key="1">
    <citation type="submission" date="2018-05" db="EMBL/GenBank/DDBJ databases">
        <title>Micromonospora from Atacama Desert.</title>
        <authorList>
            <person name="Carro L."/>
            <person name="Goodfellow M."/>
            <person name="Klenk H.-P."/>
        </authorList>
    </citation>
    <scope>NUCLEOTIDE SEQUENCE [LARGE SCALE GENOMIC DNA]</scope>
    <source>
        <strain evidence="1 2">LB39</strain>
    </source>
</reference>
<name>A0A3N9X3B1_9ACTN</name>